<dbReference type="SMART" id="SM00904">
    <property type="entry name" value="Flavokinase"/>
    <property type="match status" value="1"/>
</dbReference>
<dbReference type="NCBIfam" id="NF004159">
    <property type="entry name" value="PRK05627.1-2"/>
    <property type="match status" value="1"/>
</dbReference>
<accession>A0A3D9YV44</accession>
<dbReference type="GO" id="GO:0009231">
    <property type="term" value="P:riboflavin biosynthetic process"/>
    <property type="evidence" value="ECO:0007669"/>
    <property type="project" value="InterPro"/>
</dbReference>
<comment type="pathway">
    <text evidence="2 15">Cofactor biosynthesis; FAD biosynthesis; FAD from FMN: step 1/1.</text>
</comment>
<evidence type="ECO:0000256" key="8">
    <source>
        <dbReference type="ARBA" id="ARBA00022741"/>
    </source>
</evidence>
<dbReference type="SUPFAM" id="SSF52374">
    <property type="entry name" value="Nucleotidylyl transferase"/>
    <property type="match status" value="1"/>
</dbReference>
<dbReference type="NCBIfam" id="NF004160">
    <property type="entry name" value="PRK05627.1-3"/>
    <property type="match status" value="1"/>
</dbReference>
<dbReference type="AlphaFoldDB" id="A0A3D9YV44"/>
<dbReference type="PANTHER" id="PTHR22749">
    <property type="entry name" value="RIBOFLAVIN KINASE/FMN ADENYLYLTRANSFERASE"/>
    <property type="match status" value="1"/>
</dbReference>
<dbReference type="FunFam" id="2.40.30.30:FF:000003">
    <property type="entry name" value="Riboflavin biosynthesis protein"/>
    <property type="match status" value="1"/>
</dbReference>
<dbReference type="GO" id="GO:0006747">
    <property type="term" value="P:FAD biosynthetic process"/>
    <property type="evidence" value="ECO:0007669"/>
    <property type="project" value="UniProtKB-UniRule"/>
</dbReference>
<name>A0A3D9YV44_9HYPH</name>
<comment type="catalytic activity">
    <reaction evidence="14 15">
        <text>FMN + ATP + H(+) = FAD + diphosphate</text>
        <dbReference type="Rhea" id="RHEA:17237"/>
        <dbReference type="ChEBI" id="CHEBI:15378"/>
        <dbReference type="ChEBI" id="CHEBI:30616"/>
        <dbReference type="ChEBI" id="CHEBI:33019"/>
        <dbReference type="ChEBI" id="CHEBI:57692"/>
        <dbReference type="ChEBI" id="CHEBI:58210"/>
        <dbReference type="EC" id="2.7.7.2"/>
    </reaction>
</comment>
<evidence type="ECO:0000256" key="1">
    <source>
        <dbReference type="ARBA" id="ARBA00002121"/>
    </source>
</evidence>
<dbReference type="GO" id="GO:0003919">
    <property type="term" value="F:FMN adenylyltransferase activity"/>
    <property type="evidence" value="ECO:0007669"/>
    <property type="project" value="UniProtKB-UniRule"/>
</dbReference>
<dbReference type="Gene3D" id="2.40.30.30">
    <property type="entry name" value="Riboflavin kinase-like"/>
    <property type="match status" value="1"/>
</dbReference>
<dbReference type="CDD" id="cd02064">
    <property type="entry name" value="FAD_synthetase_N"/>
    <property type="match status" value="1"/>
</dbReference>
<dbReference type="EMBL" id="QUMO01000003">
    <property type="protein sequence ID" value="REF86395.1"/>
    <property type="molecule type" value="Genomic_DNA"/>
</dbReference>
<evidence type="ECO:0000256" key="6">
    <source>
        <dbReference type="ARBA" id="ARBA00022679"/>
    </source>
</evidence>
<reference evidence="17 18" key="1">
    <citation type="submission" date="2018-08" db="EMBL/GenBank/DDBJ databases">
        <title>Genomic Encyclopedia of Type Strains, Phase IV (KMG-IV): sequencing the most valuable type-strain genomes for metagenomic binning, comparative biology and taxonomic classification.</title>
        <authorList>
            <person name="Goeker M."/>
        </authorList>
    </citation>
    <scope>NUCLEOTIDE SEQUENCE [LARGE SCALE GENOMIC DNA]</scope>
    <source>
        <strain evidence="17 18">BW863</strain>
    </source>
</reference>
<dbReference type="RefSeq" id="WP_115837123.1">
    <property type="nucleotide sequence ID" value="NZ_CP025086.1"/>
</dbReference>
<dbReference type="UniPathway" id="UPA00277">
    <property type="reaction ID" value="UER00407"/>
</dbReference>
<keyword evidence="9 15" id="KW-0418">Kinase</keyword>
<comment type="similarity">
    <text evidence="15">Belongs to the ribF family.</text>
</comment>
<organism evidence="17 18">
    <name type="scientific">Methylovirgula ligni</name>
    <dbReference type="NCBI Taxonomy" id="569860"/>
    <lineage>
        <taxon>Bacteria</taxon>
        <taxon>Pseudomonadati</taxon>
        <taxon>Pseudomonadota</taxon>
        <taxon>Alphaproteobacteria</taxon>
        <taxon>Hyphomicrobiales</taxon>
        <taxon>Beijerinckiaceae</taxon>
        <taxon>Methylovirgula</taxon>
    </lineage>
</organism>
<evidence type="ECO:0000256" key="3">
    <source>
        <dbReference type="ARBA" id="ARBA00005201"/>
    </source>
</evidence>
<evidence type="ECO:0000256" key="9">
    <source>
        <dbReference type="ARBA" id="ARBA00022777"/>
    </source>
</evidence>
<dbReference type="Pfam" id="PF06574">
    <property type="entry name" value="FAD_syn"/>
    <property type="match status" value="1"/>
</dbReference>
<keyword evidence="18" id="KW-1185">Reference proteome</keyword>
<evidence type="ECO:0000256" key="14">
    <source>
        <dbReference type="ARBA" id="ARBA00049494"/>
    </source>
</evidence>
<evidence type="ECO:0000256" key="11">
    <source>
        <dbReference type="ARBA" id="ARBA00022840"/>
    </source>
</evidence>
<keyword evidence="10 15" id="KW-0274">FAD</keyword>
<dbReference type="EC" id="2.7.1.26" evidence="15"/>
<proteinExistence type="inferred from homology"/>
<dbReference type="FunFam" id="3.40.50.620:FF:000021">
    <property type="entry name" value="Riboflavin biosynthesis protein"/>
    <property type="match status" value="1"/>
</dbReference>
<keyword evidence="8 15" id="KW-0547">Nucleotide-binding</keyword>
<dbReference type="Proteomes" id="UP000256900">
    <property type="component" value="Unassembled WGS sequence"/>
</dbReference>
<dbReference type="SUPFAM" id="SSF82114">
    <property type="entry name" value="Riboflavin kinase-like"/>
    <property type="match status" value="1"/>
</dbReference>
<feature type="domain" description="Riboflavin kinase" evidence="16">
    <location>
        <begin position="199"/>
        <end position="322"/>
    </location>
</feature>
<evidence type="ECO:0000256" key="2">
    <source>
        <dbReference type="ARBA" id="ARBA00004726"/>
    </source>
</evidence>
<dbReference type="PANTHER" id="PTHR22749:SF6">
    <property type="entry name" value="RIBOFLAVIN KINASE"/>
    <property type="match status" value="1"/>
</dbReference>
<dbReference type="OrthoDB" id="9803667at2"/>
<dbReference type="GO" id="GO:0005524">
    <property type="term" value="F:ATP binding"/>
    <property type="evidence" value="ECO:0007669"/>
    <property type="project" value="UniProtKB-UniRule"/>
</dbReference>
<dbReference type="NCBIfam" id="TIGR00083">
    <property type="entry name" value="ribF"/>
    <property type="match status" value="1"/>
</dbReference>
<dbReference type="EC" id="2.7.7.2" evidence="15"/>
<dbReference type="PIRSF" id="PIRSF004491">
    <property type="entry name" value="FAD_Synth"/>
    <property type="match status" value="1"/>
</dbReference>
<evidence type="ECO:0000256" key="10">
    <source>
        <dbReference type="ARBA" id="ARBA00022827"/>
    </source>
</evidence>
<dbReference type="GO" id="GO:0008531">
    <property type="term" value="F:riboflavin kinase activity"/>
    <property type="evidence" value="ECO:0007669"/>
    <property type="project" value="UniProtKB-UniRule"/>
</dbReference>
<comment type="pathway">
    <text evidence="3 15">Cofactor biosynthesis; FMN biosynthesis; FMN from riboflavin (ATP route): step 1/1.</text>
</comment>
<dbReference type="Pfam" id="PF01687">
    <property type="entry name" value="Flavokinase"/>
    <property type="match status" value="1"/>
</dbReference>
<dbReference type="InterPro" id="IPR014729">
    <property type="entry name" value="Rossmann-like_a/b/a_fold"/>
</dbReference>
<keyword evidence="11 15" id="KW-0067">ATP-binding</keyword>
<dbReference type="InterPro" id="IPR015864">
    <property type="entry name" value="FAD_synthase"/>
</dbReference>
<evidence type="ECO:0000313" key="18">
    <source>
        <dbReference type="Proteomes" id="UP000256900"/>
    </source>
</evidence>
<gene>
    <name evidence="17" type="ORF">DES32_2447</name>
</gene>
<dbReference type="InterPro" id="IPR015865">
    <property type="entry name" value="Riboflavin_kinase_bac/euk"/>
</dbReference>
<evidence type="ECO:0000256" key="12">
    <source>
        <dbReference type="ARBA" id="ARBA00023268"/>
    </source>
</evidence>
<keyword evidence="4 15" id="KW-0285">Flavoprotein</keyword>
<dbReference type="GO" id="GO:0009398">
    <property type="term" value="P:FMN biosynthetic process"/>
    <property type="evidence" value="ECO:0007669"/>
    <property type="project" value="UniProtKB-UniRule"/>
</dbReference>
<comment type="caution">
    <text evidence="17">The sequence shown here is derived from an EMBL/GenBank/DDBJ whole genome shotgun (WGS) entry which is preliminary data.</text>
</comment>
<keyword evidence="6 15" id="KW-0808">Transferase</keyword>
<comment type="function">
    <text evidence="1">Catalyzes the phosphorylation of riboflavin to FMN followed by the adenylation of FMN to FAD.</text>
</comment>
<evidence type="ECO:0000256" key="15">
    <source>
        <dbReference type="PIRNR" id="PIRNR004491"/>
    </source>
</evidence>
<sequence>MVQSLAAPSSPRFVVAVDPEVPPPGFEGAVAAIGNFDGVHRGHVAVLKRAEAVARQLGRPCIVLTFEPHPADFFFRTDTIFRLTPQETKAVALARAGVEGMIVLTFDAALAAMPAEDFVREILVRRLKIGGVVAGYDFHFGKGRLGTPAFLAEAGQRYGFAVEIVERIAADSSGSIVPASSTETRKALEAGDVERAQTLLGHPYFVIAEVIHGEKRGRDLGFPTANLRLHHSVRLRHGIYAVRVRIGETWYGGVASFGTRPTFDNGAPLLEVYIFDFSGDLYGKMIEVAFVHFLRDELKFESVEALVAQINDDAAKARALLAD</sequence>
<evidence type="ECO:0000313" key="17">
    <source>
        <dbReference type="EMBL" id="REF86395.1"/>
    </source>
</evidence>
<dbReference type="InterPro" id="IPR023465">
    <property type="entry name" value="Riboflavin_kinase_dom_sf"/>
</dbReference>
<keyword evidence="12" id="KW-0511">Multifunctional enzyme</keyword>
<protein>
    <recommendedName>
        <fullName evidence="15">Riboflavin biosynthesis protein</fullName>
    </recommendedName>
    <domain>
        <recommendedName>
            <fullName evidence="15">Riboflavin kinase</fullName>
            <ecNumber evidence="15">2.7.1.26</ecNumber>
        </recommendedName>
        <alternativeName>
            <fullName evidence="15">Flavokinase</fullName>
        </alternativeName>
    </domain>
    <domain>
        <recommendedName>
            <fullName evidence="15">FMN adenylyltransferase</fullName>
            <ecNumber evidence="15">2.7.7.2</ecNumber>
        </recommendedName>
        <alternativeName>
            <fullName evidence="15">FAD pyrophosphorylase</fullName>
        </alternativeName>
        <alternativeName>
            <fullName evidence="15">FAD synthase</fullName>
        </alternativeName>
    </domain>
</protein>
<keyword evidence="7 15" id="KW-0548">Nucleotidyltransferase</keyword>
<dbReference type="InterPro" id="IPR002606">
    <property type="entry name" value="Riboflavin_kinase_bac"/>
</dbReference>
<keyword evidence="5 15" id="KW-0288">FMN</keyword>
<comment type="catalytic activity">
    <reaction evidence="13 15">
        <text>riboflavin + ATP = FMN + ADP + H(+)</text>
        <dbReference type="Rhea" id="RHEA:14357"/>
        <dbReference type="ChEBI" id="CHEBI:15378"/>
        <dbReference type="ChEBI" id="CHEBI:30616"/>
        <dbReference type="ChEBI" id="CHEBI:57986"/>
        <dbReference type="ChEBI" id="CHEBI:58210"/>
        <dbReference type="ChEBI" id="CHEBI:456216"/>
        <dbReference type="EC" id="2.7.1.26"/>
    </reaction>
</comment>
<evidence type="ECO:0000256" key="7">
    <source>
        <dbReference type="ARBA" id="ARBA00022695"/>
    </source>
</evidence>
<dbReference type="UniPathway" id="UPA00276">
    <property type="reaction ID" value="UER00406"/>
</dbReference>
<evidence type="ECO:0000256" key="5">
    <source>
        <dbReference type="ARBA" id="ARBA00022643"/>
    </source>
</evidence>
<evidence type="ECO:0000259" key="16">
    <source>
        <dbReference type="SMART" id="SM00904"/>
    </source>
</evidence>
<dbReference type="Gene3D" id="3.40.50.620">
    <property type="entry name" value="HUPs"/>
    <property type="match status" value="1"/>
</dbReference>
<evidence type="ECO:0000256" key="4">
    <source>
        <dbReference type="ARBA" id="ARBA00022630"/>
    </source>
</evidence>
<dbReference type="InterPro" id="IPR023468">
    <property type="entry name" value="Riboflavin_kinase"/>
</dbReference>
<evidence type="ECO:0000256" key="13">
    <source>
        <dbReference type="ARBA" id="ARBA00047880"/>
    </source>
</evidence>